<dbReference type="NCBIfam" id="TIGR00835">
    <property type="entry name" value="agcS"/>
    <property type="match status" value="1"/>
</dbReference>
<dbReference type="Pfam" id="PF01235">
    <property type="entry name" value="Na_Ala_symp"/>
    <property type="match status" value="1"/>
</dbReference>
<comment type="similarity">
    <text evidence="2 8">Belongs to the alanine or glycine:cation symporter (AGCS) (TC 2.A.25) family.</text>
</comment>
<dbReference type="EMBL" id="CP011125">
    <property type="protein sequence ID" value="AKF09014.1"/>
    <property type="molecule type" value="Genomic_DNA"/>
</dbReference>
<dbReference type="STRING" id="927083.DB32_006163"/>
<keyword evidence="8" id="KW-0769">Symport</keyword>
<dbReference type="PRINTS" id="PR00175">
    <property type="entry name" value="NAALASMPORT"/>
</dbReference>
<keyword evidence="5 8" id="KW-0812">Transmembrane</keyword>
<comment type="subcellular location">
    <subcellularLocation>
        <location evidence="1 8">Cell membrane</location>
        <topology evidence="1 8">Multi-pass membrane protein</topology>
    </subcellularLocation>
</comment>
<reference evidence="9 10" key="1">
    <citation type="submission" date="2015-03" db="EMBL/GenBank/DDBJ databases">
        <title>Genome assembly of Sandaracinus amylolyticus DSM 53668.</title>
        <authorList>
            <person name="Sharma G."/>
            <person name="Subramanian S."/>
        </authorList>
    </citation>
    <scope>NUCLEOTIDE SEQUENCE [LARGE SCALE GENOMIC DNA]</scope>
    <source>
        <strain evidence="9 10">DSM 53668</strain>
    </source>
</reference>
<dbReference type="GO" id="GO:0005283">
    <property type="term" value="F:amino acid:sodium symporter activity"/>
    <property type="evidence" value="ECO:0007669"/>
    <property type="project" value="InterPro"/>
</dbReference>
<feature type="transmembrane region" description="Helical" evidence="8">
    <location>
        <begin position="130"/>
        <end position="148"/>
    </location>
</feature>
<feature type="transmembrane region" description="Helical" evidence="8">
    <location>
        <begin position="538"/>
        <end position="555"/>
    </location>
</feature>
<sequence>MGLPDSSQYTRCPEPTSSTPCACGSIGGYDVRRLSLIGASLTDRSRGHKREDARYDPRVQRLRSAIVVTTLVVIALALVVALAGAQTIAPTPAPSTLSDALDAGFRAWVVDPLSAFIFFDAVFWDDTTRVPLVVLWLACSALFFTLRLRFVNVRAFRHALAVTAGHWDVPHEKGEVTHFQALASALSGTIGLGNIAGVAIAMSLGGPGAMVWMTVAGFLGMTSKLVECTLGMLYREIDAQGRVSGGPMHYLEAGLRERAMPRLGKALAITFAMLCIGGSLGGGNMFQANQAFAQVASTVPLFAGRGWLFGLALAALVGVVILGGIKRIGRVAEALVPAMCVLYTIGAIAVLVVNAARVPDAIVTIVREAFSPRAGIGGLVGVLVVGFQRAGFSNEAGIGSASIAHSAATTGEPVREGIVALLEPFIDTIVICNTTALVVVVSGVLGEPGATGDGVLLTSRAFATVMPWFPWVLSIAVLLFAYATMLSWSYYGERCATWLLGARIGRERASLAYKILFLACTVLGATLHLGSVLDFSDLMILGMAFPNVVGLVLLLPRVTRALDDYWARYRAGTMTRPR</sequence>
<dbReference type="GO" id="GO:0005886">
    <property type="term" value="C:plasma membrane"/>
    <property type="evidence" value="ECO:0007669"/>
    <property type="project" value="UniProtKB-SubCell"/>
</dbReference>
<evidence type="ECO:0000256" key="1">
    <source>
        <dbReference type="ARBA" id="ARBA00004651"/>
    </source>
</evidence>
<organism evidence="9 10">
    <name type="scientific">Sandaracinus amylolyticus</name>
    <dbReference type="NCBI Taxonomy" id="927083"/>
    <lineage>
        <taxon>Bacteria</taxon>
        <taxon>Pseudomonadati</taxon>
        <taxon>Myxococcota</taxon>
        <taxon>Polyangia</taxon>
        <taxon>Polyangiales</taxon>
        <taxon>Sandaracinaceae</taxon>
        <taxon>Sandaracinus</taxon>
    </lineage>
</organism>
<evidence type="ECO:0000256" key="8">
    <source>
        <dbReference type="RuleBase" id="RU363064"/>
    </source>
</evidence>
<evidence type="ECO:0000256" key="6">
    <source>
        <dbReference type="ARBA" id="ARBA00022989"/>
    </source>
</evidence>
<dbReference type="PANTHER" id="PTHR30330">
    <property type="entry name" value="AGSS FAMILY TRANSPORTER, SODIUM-ALANINE"/>
    <property type="match status" value="1"/>
</dbReference>
<feature type="transmembrane region" description="Helical" evidence="8">
    <location>
        <begin position="181"/>
        <end position="204"/>
    </location>
</feature>
<dbReference type="KEGG" id="samy:DB32_006163"/>
<feature type="transmembrane region" description="Helical" evidence="8">
    <location>
        <begin position="468"/>
        <end position="491"/>
    </location>
</feature>
<evidence type="ECO:0000256" key="2">
    <source>
        <dbReference type="ARBA" id="ARBA00009261"/>
    </source>
</evidence>
<evidence type="ECO:0000313" key="9">
    <source>
        <dbReference type="EMBL" id="AKF09014.1"/>
    </source>
</evidence>
<dbReference type="PANTHER" id="PTHR30330:SF3">
    <property type="entry name" value="TRANSCRIPTIONAL REGULATOR, LRP FAMILY"/>
    <property type="match status" value="1"/>
</dbReference>
<proteinExistence type="inferred from homology"/>
<feature type="transmembrane region" description="Helical" evidence="8">
    <location>
        <begin position="210"/>
        <end position="234"/>
    </location>
</feature>
<evidence type="ECO:0000256" key="3">
    <source>
        <dbReference type="ARBA" id="ARBA00022448"/>
    </source>
</evidence>
<feature type="transmembrane region" description="Helical" evidence="8">
    <location>
        <begin position="306"/>
        <end position="325"/>
    </location>
</feature>
<keyword evidence="4 8" id="KW-1003">Cell membrane</keyword>
<dbReference type="AlphaFoldDB" id="A0A0F6SGN7"/>
<name>A0A0F6SGN7_9BACT</name>
<accession>A0A0F6SGN7</accession>
<keyword evidence="10" id="KW-1185">Reference proteome</keyword>
<feature type="transmembrane region" description="Helical" evidence="8">
    <location>
        <begin position="266"/>
        <end position="286"/>
    </location>
</feature>
<feature type="transmembrane region" description="Helical" evidence="8">
    <location>
        <begin position="511"/>
        <end position="532"/>
    </location>
</feature>
<evidence type="ECO:0000256" key="4">
    <source>
        <dbReference type="ARBA" id="ARBA00022475"/>
    </source>
</evidence>
<keyword evidence="6 8" id="KW-1133">Transmembrane helix</keyword>
<keyword evidence="3 8" id="KW-0813">Transport</keyword>
<gene>
    <name evidence="9" type="ORF">DB32_006163</name>
</gene>
<feature type="transmembrane region" description="Helical" evidence="8">
    <location>
        <begin position="334"/>
        <end position="356"/>
    </location>
</feature>
<evidence type="ECO:0000313" key="10">
    <source>
        <dbReference type="Proteomes" id="UP000034883"/>
    </source>
</evidence>
<dbReference type="Gene3D" id="1.20.1740.10">
    <property type="entry name" value="Amino acid/polyamine transporter I"/>
    <property type="match status" value="1"/>
</dbReference>
<dbReference type="Proteomes" id="UP000034883">
    <property type="component" value="Chromosome"/>
</dbReference>
<evidence type="ECO:0000256" key="7">
    <source>
        <dbReference type="ARBA" id="ARBA00023136"/>
    </source>
</evidence>
<protein>
    <submittedName>
        <fullName evidence="9">Na(+)-linked D-alanine glycine permease</fullName>
    </submittedName>
</protein>
<evidence type="ECO:0000256" key="5">
    <source>
        <dbReference type="ARBA" id="ARBA00022692"/>
    </source>
</evidence>
<feature type="transmembrane region" description="Helical" evidence="8">
    <location>
        <begin position="65"/>
        <end position="85"/>
    </location>
</feature>
<keyword evidence="7 8" id="KW-0472">Membrane</keyword>
<dbReference type="InterPro" id="IPR001463">
    <property type="entry name" value="Na/Ala_symport"/>
</dbReference>